<gene>
    <name evidence="4" type="ORF">GA0070604_2159</name>
</gene>
<dbReference type="InterPro" id="IPR042188">
    <property type="entry name" value="MmgE/PrpD_sf_2"/>
</dbReference>
<keyword evidence="5" id="KW-1185">Reference proteome</keyword>
<dbReference type="InterPro" id="IPR045337">
    <property type="entry name" value="MmgE_PrpD_C"/>
</dbReference>
<dbReference type="RefSeq" id="WP_091117828.1">
    <property type="nucleotide sequence ID" value="NZ_FMHY01000002.1"/>
</dbReference>
<evidence type="ECO:0000259" key="3">
    <source>
        <dbReference type="Pfam" id="PF19305"/>
    </source>
</evidence>
<dbReference type="Gene3D" id="1.10.4100.10">
    <property type="entry name" value="2-methylcitrate dehydratase PrpD"/>
    <property type="match status" value="1"/>
</dbReference>
<evidence type="ECO:0000313" key="5">
    <source>
        <dbReference type="Proteomes" id="UP000199696"/>
    </source>
</evidence>
<dbReference type="AlphaFoldDB" id="A0A1C6U961"/>
<dbReference type="STRING" id="227316.GA0070604_2159"/>
<sequence length="477" mass="50495">MTNPTLSTRLAAFAVETAAQLPERIAADAQARIVDTVGIAIAAMDTEPVRAALALAREWGGSRQATVLGFPDRVPAPVAALVNGTAAHALDFDDTHLPSILHPSASVVPAALAAAEMAGASGRTVLAAVAAGAEITIRLGNGADDPDLGNNIFFERGLHATSICGAMGAAVAAAVVLGLDVETTRHALGIAGSMGGGLIEANRKGGSVKRIHCGWAAHAGVTAAQFARQGLTAPDTVLEGRFGFFNAYTGLHPVSETFLDGLGEDWELDRCFVKPYPTNVFTHTGIDAARRLAERGIPIESIERVDLSVPMAVTRTIAEPREAKIRPESPYHAQFSGPFTFAIAYRGGSGLGVYLDDFTQAMLDDPVVRRLAERVHYVPDPECEALYPERLPTIARVHLTDGTTVEERVLANLGMAERPIRPEQLRHKFDLNVRRLGGQRAAALSAALRALPVAPSVSDLLRTLEWAPHDSGRYSAA</sequence>
<dbReference type="InterPro" id="IPR036148">
    <property type="entry name" value="MmgE/PrpD_sf"/>
</dbReference>
<dbReference type="GO" id="GO:0016829">
    <property type="term" value="F:lyase activity"/>
    <property type="evidence" value="ECO:0007669"/>
    <property type="project" value="InterPro"/>
</dbReference>
<evidence type="ECO:0000256" key="1">
    <source>
        <dbReference type="ARBA" id="ARBA00006174"/>
    </source>
</evidence>
<dbReference type="Proteomes" id="UP000199696">
    <property type="component" value="Unassembled WGS sequence"/>
</dbReference>
<protein>
    <submittedName>
        <fullName evidence="4">2-methylcitrate dehydratase PrpD</fullName>
    </submittedName>
</protein>
<dbReference type="PANTHER" id="PTHR16943">
    <property type="entry name" value="2-METHYLCITRATE DEHYDRATASE-RELATED"/>
    <property type="match status" value="1"/>
</dbReference>
<dbReference type="OrthoDB" id="9797528at2"/>
<dbReference type="PANTHER" id="PTHR16943:SF8">
    <property type="entry name" value="2-METHYLCITRATE DEHYDRATASE"/>
    <property type="match status" value="1"/>
</dbReference>
<feature type="domain" description="MmgE/PrpD N-terminal" evidence="2">
    <location>
        <begin position="9"/>
        <end position="253"/>
    </location>
</feature>
<comment type="similarity">
    <text evidence="1">Belongs to the PrpD family.</text>
</comment>
<organism evidence="4 5">
    <name type="scientific">Micromonospora eburnea</name>
    <dbReference type="NCBI Taxonomy" id="227316"/>
    <lineage>
        <taxon>Bacteria</taxon>
        <taxon>Bacillati</taxon>
        <taxon>Actinomycetota</taxon>
        <taxon>Actinomycetes</taxon>
        <taxon>Micromonosporales</taxon>
        <taxon>Micromonosporaceae</taxon>
        <taxon>Micromonospora</taxon>
    </lineage>
</organism>
<dbReference type="InterPro" id="IPR042183">
    <property type="entry name" value="MmgE/PrpD_sf_1"/>
</dbReference>
<dbReference type="EMBL" id="FMHY01000002">
    <property type="protein sequence ID" value="SCL50562.1"/>
    <property type="molecule type" value="Genomic_DNA"/>
</dbReference>
<dbReference type="InterPro" id="IPR045336">
    <property type="entry name" value="MmgE_PrpD_N"/>
</dbReference>
<dbReference type="Pfam" id="PF03972">
    <property type="entry name" value="MmgE_PrpD_N"/>
    <property type="match status" value="1"/>
</dbReference>
<evidence type="ECO:0000259" key="2">
    <source>
        <dbReference type="Pfam" id="PF03972"/>
    </source>
</evidence>
<proteinExistence type="inferred from homology"/>
<accession>A0A1C6U961</accession>
<dbReference type="Gene3D" id="3.30.1330.120">
    <property type="entry name" value="2-methylcitrate dehydratase PrpD"/>
    <property type="match status" value="1"/>
</dbReference>
<name>A0A1C6U961_9ACTN</name>
<feature type="domain" description="MmgE/PrpD C-terminal" evidence="3">
    <location>
        <begin position="276"/>
        <end position="441"/>
    </location>
</feature>
<dbReference type="Pfam" id="PF19305">
    <property type="entry name" value="MmgE_PrpD_C"/>
    <property type="match status" value="1"/>
</dbReference>
<dbReference type="InterPro" id="IPR005656">
    <property type="entry name" value="MmgE_PrpD"/>
</dbReference>
<reference evidence="5" key="1">
    <citation type="submission" date="2016-06" db="EMBL/GenBank/DDBJ databases">
        <authorList>
            <person name="Varghese N."/>
            <person name="Submissions Spin"/>
        </authorList>
    </citation>
    <scope>NUCLEOTIDE SEQUENCE [LARGE SCALE GENOMIC DNA]</scope>
    <source>
        <strain evidence="5">DSM 44814</strain>
    </source>
</reference>
<dbReference type="SUPFAM" id="SSF103378">
    <property type="entry name" value="2-methylcitrate dehydratase PrpD"/>
    <property type="match status" value="1"/>
</dbReference>
<evidence type="ECO:0000313" key="4">
    <source>
        <dbReference type="EMBL" id="SCL50562.1"/>
    </source>
</evidence>